<evidence type="ECO:0000256" key="5">
    <source>
        <dbReference type="ARBA" id="ARBA00022900"/>
    </source>
</evidence>
<proteinExistence type="inferred from homology"/>
<keyword evidence="6" id="KW-1015">Disulfide bond</keyword>
<dbReference type="SUPFAM" id="SSF55399">
    <property type="entry name" value="Subtilisin inhibitor"/>
    <property type="match status" value="1"/>
</dbReference>
<keyword evidence="4" id="KW-0646">Protease inhibitor</keyword>
<evidence type="ECO:0000313" key="10">
    <source>
        <dbReference type="Proteomes" id="UP000678016"/>
    </source>
</evidence>
<feature type="domain" description="Subtilisin inhibitor" evidence="8">
    <location>
        <begin position="45"/>
        <end position="102"/>
    </location>
</feature>
<accession>A0ABX8C302</accession>
<keyword evidence="7" id="KW-0732">Signal</keyword>
<evidence type="ECO:0000256" key="7">
    <source>
        <dbReference type="SAM" id="SignalP"/>
    </source>
</evidence>
<dbReference type="InterPro" id="IPR023549">
    <property type="entry name" value="Subtilisin_inhibitor"/>
</dbReference>
<keyword evidence="10" id="KW-1185">Reference proteome</keyword>
<organism evidence="9 10">
    <name type="scientific">Nocardiopsis akebiae</name>
    <dbReference type="NCBI Taxonomy" id="2831968"/>
    <lineage>
        <taxon>Bacteria</taxon>
        <taxon>Bacillati</taxon>
        <taxon>Actinomycetota</taxon>
        <taxon>Actinomycetes</taxon>
        <taxon>Streptosporangiales</taxon>
        <taxon>Nocardiopsidaceae</taxon>
        <taxon>Nocardiopsis</taxon>
    </lineage>
</organism>
<evidence type="ECO:0000256" key="3">
    <source>
        <dbReference type="ARBA" id="ARBA00022525"/>
    </source>
</evidence>
<gene>
    <name evidence="9" type="ORF">KGD83_26810</name>
</gene>
<dbReference type="Pfam" id="PF00720">
    <property type="entry name" value="SSI"/>
    <property type="match status" value="1"/>
</dbReference>
<evidence type="ECO:0000259" key="8">
    <source>
        <dbReference type="Pfam" id="PF00720"/>
    </source>
</evidence>
<reference evidence="10" key="1">
    <citation type="submission" date="2021-05" db="EMBL/GenBank/DDBJ databases">
        <title>Direct Submission.</title>
        <authorList>
            <person name="Li K."/>
            <person name="Gao J."/>
        </authorList>
    </citation>
    <scope>NUCLEOTIDE SEQUENCE [LARGE SCALE GENOMIC DNA]</scope>
    <source>
        <strain evidence="10">HDS12</strain>
    </source>
</reference>
<dbReference type="RefSeq" id="WP_212641699.1">
    <property type="nucleotide sequence ID" value="NZ_CP074132.1"/>
</dbReference>
<dbReference type="Gene3D" id="3.30.350.10">
    <property type="entry name" value="Subtilisin inhibitor-like"/>
    <property type="match status" value="1"/>
</dbReference>
<evidence type="ECO:0000313" key="9">
    <source>
        <dbReference type="EMBL" id="QUX28775.1"/>
    </source>
</evidence>
<evidence type="ECO:0000256" key="2">
    <source>
        <dbReference type="ARBA" id="ARBA00010472"/>
    </source>
</evidence>
<name>A0ABX8C302_9ACTN</name>
<feature type="signal peptide" evidence="7">
    <location>
        <begin position="1"/>
        <end position="24"/>
    </location>
</feature>
<keyword evidence="3" id="KW-0964">Secreted</keyword>
<comment type="similarity">
    <text evidence="2">Belongs to the protease inhibitor I16 (SSI) family.</text>
</comment>
<protein>
    <submittedName>
        <fullName evidence="9">Proteinase inhibitor I16 subtilisin-type inhibitor</fullName>
    </submittedName>
</protein>
<evidence type="ECO:0000256" key="1">
    <source>
        <dbReference type="ARBA" id="ARBA00004613"/>
    </source>
</evidence>
<evidence type="ECO:0000256" key="4">
    <source>
        <dbReference type="ARBA" id="ARBA00022690"/>
    </source>
</evidence>
<sequence length="125" mass="12932">MNRIVPALAAAPVLALALTAPAHAAEAAQAGENGYILRVHGLTTGETREATLVCAPVAAGTHPRAAEACEAIAEAGSLAAVEGQERPCTFVYDPVVAVAYGTEDYREEFSNECVLVSEKGAVFDF</sequence>
<dbReference type="InterPro" id="IPR036819">
    <property type="entry name" value="Subtilisin_inhibitor-like_sf"/>
</dbReference>
<feature type="chain" id="PRO_5047074135" evidence="7">
    <location>
        <begin position="25"/>
        <end position="125"/>
    </location>
</feature>
<dbReference type="EMBL" id="CP074132">
    <property type="protein sequence ID" value="QUX28775.1"/>
    <property type="molecule type" value="Genomic_DNA"/>
</dbReference>
<comment type="subcellular location">
    <subcellularLocation>
        <location evidence="1">Secreted</location>
    </subcellularLocation>
</comment>
<keyword evidence="5" id="KW-0722">Serine protease inhibitor</keyword>
<evidence type="ECO:0000256" key="6">
    <source>
        <dbReference type="ARBA" id="ARBA00023157"/>
    </source>
</evidence>
<dbReference type="Proteomes" id="UP000678016">
    <property type="component" value="Chromosome"/>
</dbReference>